<dbReference type="AlphaFoldDB" id="D0NIN9"/>
<dbReference type="VEuPathDB" id="FungiDB:PITG_11387"/>
<feature type="compositionally biased region" description="Polar residues" evidence="1">
    <location>
        <begin position="116"/>
        <end position="137"/>
    </location>
</feature>
<feature type="region of interest" description="Disordered" evidence="1">
    <location>
        <begin position="110"/>
        <end position="179"/>
    </location>
</feature>
<accession>D0NIN9</accession>
<keyword evidence="3" id="KW-1185">Reference proteome</keyword>
<sequence length="296" mass="32413">MKQGSFTFQTTLLVFYSSRIPESATIQTLAFRAAGQLPDHFEVFMESMTTRIMDLNTPTLHTKETIAPLALKNGHRDLYENLCSFGVDLTIRDGNGEAVRAVRTEQSWPREVSREAASTQQVEATDKSSVAYRNSQRPAHRKRTAFIQRGAALQRAGKGHESSTRKRKRKSGEASATSAAAEMPNLIETLFLGAKTTSNNADVSLANTSATFARLRDLNILAEDKANDVLYACNVISQLREATAQPSDSSELGMGSVDSQKLTPHPLSTSCKSSFKLATLAPVRRELSELTELSSL</sequence>
<evidence type="ECO:0000256" key="1">
    <source>
        <dbReference type="SAM" id="MobiDB-lite"/>
    </source>
</evidence>
<protein>
    <submittedName>
        <fullName evidence="2">Uncharacterized protein</fullName>
    </submittedName>
</protein>
<dbReference type="HOGENOM" id="CLU_941545_0_0_1"/>
<dbReference type="InParanoid" id="D0NIN9"/>
<dbReference type="KEGG" id="pif:PITG_11387"/>
<gene>
    <name evidence="2" type="ORF">PITG_11387</name>
</gene>
<evidence type="ECO:0000313" key="3">
    <source>
        <dbReference type="Proteomes" id="UP000006643"/>
    </source>
</evidence>
<feature type="compositionally biased region" description="Polar residues" evidence="1">
    <location>
        <begin position="257"/>
        <end position="268"/>
    </location>
</feature>
<name>D0NIN9_PHYIT</name>
<reference evidence="3" key="1">
    <citation type="journal article" date="2009" name="Nature">
        <title>Genome sequence and analysis of the Irish potato famine pathogen Phytophthora infestans.</title>
        <authorList>
            <consortium name="The Broad Institute Genome Sequencing Platform"/>
            <person name="Haas B.J."/>
            <person name="Kamoun S."/>
            <person name="Zody M.C."/>
            <person name="Jiang R.H."/>
            <person name="Handsaker R.E."/>
            <person name="Cano L.M."/>
            <person name="Grabherr M."/>
            <person name="Kodira C.D."/>
            <person name="Raffaele S."/>
            <person name="Torto-Alalibo T."/>
            <person name="Bozkurt T.O."/>
            <person name="Ah-Fong A.M."/>
            <person name="Alvarado L."/>
            <person name="Anderson V.L."/>
            <person name="Armstrong M.R."/>
            <person name="Avrova A."/>
            <person name="Baxter L."/>
            <person name="Beynon J."/>
            <person name="Boevink P.C."/>
            <person name="Bollmann S.R."/>
            <person name="Bos J.I."/>
            <person name="Bulone V."/>
            <person name="Cai G."/>
            <person name="Cakir C."/>
            <person name="Carrington J.C."/>
            <person name="Chawner M."/>
            <person name="Conti L."/>
            <person name="Costanzo S."/>
            <person name="Ewan R."/>
            <person name="Fahlgren N."/>
            <person name="Fischbach M.A."/>
            <person name="Fugelstad J."/>
            <person name="Gilroy E.M."/>
            <person name="Gnerre S."/>
            <person name="Green P.J."/>
            <person name="Grenville-Briggs L.J."/>
            <person name="Griffith J."/>
            <person name="Grunwald N.J."/>
            <person name="Horn K."/>
            <person name="Horner N.R."/>
            <person name="Hu C.H."/>
            <person name="Huitema E."/>
            <person name="Jeong D.H."/>
            <person name="Jones A.M."/>
            <person name="Jones J.D."/>
            <person name="Jones R.W."/>
            <person name="Karlsson E.K."/>
            <person name="Kunjeti S.G."/>
            <person name="Lamour K."/>
            <person name="Liu Z."/>
            <person name="Ma L."/>
            <person name="Maclean D."/>
            <person name="Chibucos M.C."/>
            <person name="McDonald H."/>
            <person name="McWalters J."/>
            <person name="Meijer H.J."/>
            <person name="Morgan W."/>
            <person name="Morris P.F."/>
            <person name="Munro C.A."/>
            <person name="O'Neill K."/>
            <person name="Ospina-Giraldo M."/>
            <person name="Pinzon A."/>
            <person name="Pritchard L."/>
            <person name="Ramsahoye B."/>
            <person name="Ren Q."/>
            <person name="Restrepo S."/>
            <person name="Roy S."/>
            <person name="Sadanandom A."/>
            <person name="Savidor A."/>
            <person name="Schornack S."/>
            <person name="Schwartz D.C."/>
            <person name="Schumann U.D."/>
            <person name="Schwessinger B."/>
            <person name="Seyer L."/>
            <person name="Sharpe T."/>
            <person name="Silvar C."/>
            <person name="Song J."/>
            <person name="Studholme D.J."/>
            <person name="Sykes S."/>
            <person name="Thines M."/>
            <person name="van de Vondervoort P.J."/>
            <person name="Phuntumart V."/>
            <person name="Wawra S."/>
            <person name="Weide R."/>
            <person name="Win J."/>
            <person name="Young C."/>
            <person name="Zhou S."/>
            <person name="Fry W."/>
            <person name="Meyers B.C."/>
            <person name="van West P."/>
            <person name="Ristaino J."/>
            <person name="Govers F."/>
            <person name="Birch P.R."/>
            <person name="Whisson S.C."/>
            <person name="Judelson H.S."/>
            <person name="Nusbaum C."/>
        </authorList>
    </citation>
    <scope>NUCLEOTIDE SEQUENCE [LARGE SCALE GENOMIC DNA]</scope>
    <source>
        <strain evidence="3">T30-4</strain>
    </source>
</reference>
<feature type="region of interest" description="Disordered" evidence="1">
    <location>
        <begin position="243"/>
        <end position="268"/>
    </location>
</feature>
<proteinExistence type="predicted"/>
<dbReference type="EMBL" id="DS028140">
    <property type="protein sequence ID" value="EEY59373.1"/>
    <property type="molecule type" value="Genomic_DNA"/>
</dbReference>
<dbReference type="GeneID" id="9473464"/>
<dbReference type="Proteomes" id="UP000006643">
    <property type="component" value="Unassembled WGS sequence"/>
</dbReference>
<dbReference type="RefSeq" id="XP_002900983.1">
    <property type="nucleotide sequence ID" value="XM_002900937.1"/>
</dbReference>
<evidence type="ECO:0000313" key="2">
    <source>
        <dbReference type="EMBL" id="EEY59373.1"/>
    </source>
</evidence>
<organism evidence="2 3">
    <name type="scientific">Phytophthora infestans (strain T30-4)</name>
    <name type="common">Potato late blight agent</name>
    <dbReference type="NCBI Taxonomy" id="403677"/>
    <lineage>
        <taxon>Eukaryota</taxon>
        <taxon>Sar</taxon>
        <taxon>Stramenopiles</taxon>
        <taxon>Oomycota</taxon>
        <taxon>Peronosporomycetes</taxon>
        <taxon>Peronosporales</taxon>
        <taxon>Peronosporaceae</taxon>
        <taxon>Phytophthora</taxon>
    </lineage>
</organism>